<dbReference type="InterPro" id="IPR035965">
    <property type="entry name" value="PAS-like_dom_sf"/>
</dbReference>
<protein>
    <submittedName>
        <fullName evidence="3">PAS domain-containing protein</fullName>
    </submittedName>
</protein>
<dbReference type="Gene3D" id="3.30.450.20">
    <property type="entry name" value="PAS domain"/>
    <property type="match status" value="1"/>
</dbReference>
<dbReference type="PROSITE" id="PS50112">
    <property type="entry name" value="PAS"/>
    <property type="match status" value="1"/>
</dbReference>
<feature type="transmembrane region" description="Helical" evidence="1">
    <location>
        <begin position="21"/>
        <end position="39"/>
    </location>
</feature>
<feature type="domain" description="PAS" evidence="2">
    <location>
        <begin position="106"/>
        <end position="177"/>
    </location>
</feature>
<dbReference type="Proteomes" id="UP000642094">
    <property type="component" value="Unassembled WGS sequence"/>
</dbReference>
<keyword evidence="4" id="KW-1185">Reference proteome</keyword>
<dbReference type="Pfam" id="PF08448">
    <property type="entry name" value="PAS_4"/>
    <property type="match status" value="1"/>
</dbReference>
<keyword evidence="1" id="KW-1133">Transmembrane helix</keyword>
<dbReference type="NCBIfam" id="TIGR00229">
    <property type="entry name" value="sensory_box"/>
    <property type="match status" value="1"/>
</dbReference>
<dbReference type="RefSeq" id="WP_190402474.1">
    <property type="nucleotide sequence ID" value="NZ_JACJQB010000006.1"/>
</dbReference>
<dbReference type="InterPro" id="IPR013656">
    <property type="entry name" value="PAS_4"/>
</dbReference>
<name>A0ABR7ZUE7_9CYAN</name>
<dbReference type="SUPFAM" id="SSF55785">
    <property type="entry name" value="PYP-like sensor domain (PAS domain)"/>
    <property type="match status" value="1"/>
</dbReference>
<organism evidence="3 4">
    <name type="scientific">Pseudanabaena mucicola FACHB-723</name>
    <dbReference type="NCBI Taxonomy" id="2692860"/>
    <lineage>
        <taxon>Bacteria</taxon>
        <taxon>Bacillati</taxon>
        <taxon>Cyanobacteriota</taxon>
        <taxon>Cyanophyceae</taxon>
        <taxon>Pseudanabaenales</taxon>
        <taxon>Pseudanabaenaceae</taxon>
        <taxon>Pseudanabaena</taxon>
    </lineage>
</organism>
<gene>
    <name evidence="3" type="ORF">H6F41_05495</name>
</gene>
<keyword evidence="1" id="KW-0812">Transmembrane</keyword>
<evidence type="ECO:0000259" key="2">
    <source>
        <dbReference type="PROSITE" id="PS50112"/>
    </source>
</evidence>
<sequence length="218" mass="24785">MVVLLKTLRSRLHNIPVQWMVALPFVLQIIGSIGIIVTYSHQNWAILICGMLLLFSSIFAVWANRCINQKIGILELDLQQVQEKYKLLFEALPVGTIITEAALRQIESRLQAFLDNAPTPISIKDLEGTYLSVNPEFAYLMKLSEEQILGKKDYDLFDNQAVKRFHDMELQAIFEGIAVNFEETLKFSDSLQTFIITKFPIMDTHGKPYAVAGIYLSS</sequence>
<accession>A0ABR7ZUE7</accession>
<dbReference type="SMART" id="SM00091">
    <property type="entry name" value="PAS"/>
    <property type="match status" value="1"/>
</dbReference>
<comment type="caution">
    <text evidence="3">The sequence shown here is derived from an EMBL/GenBank/DDBJ whole genome shotgun (WGS) entry which is preliminary data.</text>
</comment>
<evidence type="ECO:0000313" key="3">
    <source>
        <dbReference type="EMBL" id="MBD2187596.1"/>
    </source>
</evidence>
<feature type="transmembrane region" description="Helical" evidence="1">
    <location>
        <begin position="45"/>
        <end position="63"/>
    </location>
</feature>
<keyword evidence="1" id="KW-0472">Membrane</keyword>
<dbReference type="InterPro" id="IPR000014">
    <property type="entry name" value="PAS"/>
</dbReference>
<dbReference type="EMBL" id="JACJQB010000006">
    <property type="protein sequence ID" value="MBD2187596.1"/>
    <property type="molecule type" value="Genomic_DNA"/>
</dbReference>
<proteinExistence type="predicted"/>
<reference evidence="3 4" key="1">
    <citation type="journal article" date="2020" name="ISME J.">
        <title>Comparative genomics reveals insights into cyanobacterial evolution and habitat adaptation.</title>
        <authorList>
            <person name="Chen M.Y."/>
            <person name="Teng W.K."/>
            <person name="Zhao L."/>
            <person name="Hu C.X."/>
            <person name="Zhou Y.K."/>
            <person name="Han B.P."/>
            <person name="Song L.R."/>
            <person name="Shu W.S."/>
        </authorList>
    </citation>
    <scope>NUCLEOTIDE SEQUENCE [LARGE SCALE GENOMIC DNA]</scope>
    <source>
        <strain evidence="3 4">FACHB-723</strain>
    </source>
</reference>
<evidence type="ECO:0000313" key="4">
    <source>
        <dbReference type="Proteomes" id="UP000642094"/>
    </source>
</evidence>
<evidence type="ECO:0000256" key="1">
    <source>
        <dbReference type="SAM" id="Phobius"/>
    </source>
</evidence>